<reference evidence="1 2" key="1">
    <citation type="journal article" date="2012" name="PLoS Pathog.">
        <title>Diverse lifestyles and strategies of plant pathogenesis encoded in the genomes of eighteen Dothideomycetes fungi.</title>
        <authorList>
            <person name="Ohm R.A."/>
            <person name="Feau N."/>
            <person name="Henrissat B."/>
            <person name="Schoch C.L."/>
            <person name="Horwitz B.A."/>
            <person name="Barry K.W."/>
            <person name="Condon B.J."/>
            <person name="Copeland A.C."/>
            <person name="Dhillon B."/>
            <person name="Glaser F."/>
            <person name="Hesse C.N."/>
            <person name="Kosti I."/>
            <person name="LaButti K."/>
            <person name="Lindquist E.A."/>
            <person name="Lucas S."/>
            <person name="Salamov A.A."/>
            <person name="Bradshaw R.E."/>
            <person name="Ciuffetti L."/>
            <person name="Hamelin R.C."/>
            <person name="Kema G.H.J."/>
            <person name="Lawrence C."/>
            <person name="Scott J.A."/>
            <person name="Spatafora J.W."/>
            <person name="Turgeon B.G."/>
            <person name="de Wit P.J.G.M."/>
            <person name="Zhong S."/>
            <person name="Goodwin S.B."/>
            <person name="Grigoriev I.V."/>
        </authorList>
    </citation>
    <scope>NUCLEOTIDE SEQUENCE [LARGE SCALE GENOMIC DNA]</scope>
    <source>
        <strain evidence="2">C5 / ATCC 48332 / race O</strain>
    </source>
</reference>
<keyword evidence="2" id="KW-1185">Reference proteome</keyword>
<organism evidence="1 2">
    <name type="scientific">Cochliobolus heterostrophus (strain C5 / ATCC 48332 / race O)</name>
    <name type="common">Southern corn leaf blight fungus</name>
    <name type="synonym">Bipolaris maydis</name>
    <dbReference type="NCBI Taxonomy" id="701091"/>
    <lineage>
        <taxon>Eukaryota</taxon>
        <taxon>Fungi</taxon>
        <taxon>Dikarya</taxon>
        <taxon>Ascomycota</taxon>
        <taxon>Pezizomycotina</taxon>
        <taxon>Dothideomycetes</taxon>
        <taxon>Pleosporomycetidae</taxon>
        <taxon>Pleosporales</taxon>
        <taxon>Pleosporineae</taxon>
        <taxon>Pleosporaceae</taxon>
        <taxon>Bipolaris</taxon>
    </lineage>
</organism>
<dbReference type="AlphaFoldDB" id="M2U8L4"/>
<dbReference type="InterPro" id="IPR036188">
    <property type="entry name" value="FAD/NAD-bd_sf"/>
</dbReference>
<reference evidence="2" key="2">
    <citation type="journal article" date="2013" name="PLoS Genet.">
        <title>Comparative genome structure, secondary metabolite, and effector coding capacity across Cochliobolus pathogens.</title>
        <authorList>
            <person name="Condon B.J."/>
            <person name="Leng Y."/>
            <person name="Wu D."/>
            <person name="Bushley K.E."/>
            <person name="Ohm R.A."/>
            <person name="Otillar R."/>
            <person name="Martin J."/>
            <person name="Schackwitz W."/>
            <person name="Grimwood J."/>
            <person name="MohdZainudin N."/>
            <person name="Xue C."/>
            <person name="Wang R."/>
            <person name="Manning V.A."/>
            <person name="Dhillon B."/>
            <person name="Tu Z.J."/>
            <person name="Steffenson B.J."/>
            <person name="Salamov A."/>
            <person name="Sun H."/>
            <person name="Lowry S."/>
            <person name="LaButti K."/>
            <person name="Han J."/>
            <person name="Copeland A."/>
            <person name="Lindquist E."/>
            <person name="Barry K."/>
            <person name="Schmutz J."/>
            <person name="Baker S.E."/>
            <person name="Ciuffetti L.M."/>
            <person name="Grigoriev I.V."/>
            <person name="Zhong S."/>
            <person name="Turgeon B.G."/>
        </authorList>
    </citation>
    <scope>NUCLEOTIDE SEQUENCE [LARGE SCALE GENOMIC DNA]</scope>
    <source>
        <strain evidence="2">C5 / ATCC 48332 / race O</strain>
    </source>
</reference>
<gene>
    <name evidence="1" type="ORF">COCHEDRAFT_1195388</name>
</gene>
<dbReference type="Gene3D" id="3.50.50.60">
    <property type="entry name" value="FAD/NAD(P)-binding domain"/>
    <property type="match status" value="1"/>
</dbReference>
<evidence type="ECO:0000313" key="2">
    <source>
        <dbReference type="Proteomes" id="UP000016936"/>
    </source>
</evidence>
<name>M2U8L4_COCH5</name>
<accession>M2U8L4</accession>
<dbReference type="OrthoDB" id="10421103at2759"/>
<dbReference type="HOGENOM" id="CLU_1496053_0_0_1"/>
<evidence type="ECO:0000313" key="1">
    <source>
        <dbReference type="EMBL" id="EMD90116.1"/>
    </source>
</evidence>
<proteinExistence type="predicted"/>
<sequence length="180" mass="19573">MTRASSGVHHRGGIVAKGVEYELNVLILATGFLLALGENAAPAKLFGIPAAGCSGRYLKDKHGYLHGIATNSLPNVIYLGLGGRSGSLDLTAVNRVPNLTQLIIKLTKEANDAKVDKVESRAAWYSVLLACTSGYFDHEGAELVYASSDLEKQRQAMRRISHGRGKAMYNRFIREHHPKD</sequence>
<dbReference type="EMBL" id="KB445578">
    <property type="protein sequence ID" value="EMD90116.1"/>
    <property type="molecule type" value="Genomic_DNA"/>
</dbReference>
<dbReference type="Proteomes" id="UP000016936">
    <property type="component" value="Unassembled WGS sequence"/>
</dbReference>
<protein>
    <submittedName>
        <fullName evidence="1">Uncharacterized protein</fullName>
    </submittedName>
</protein>
<dbReference type="OMA" id="AWHRYAT"/>